<accession>A0A0D0RRF1</accession>
<dbReference type="AlphaFoldDB" id="A0A0D0RRF1"/>
<dbReference type="EMBL" id="BKAX01000001">
    <property type="protein sequence ID" value="GEQ04485.1"/>
    <property type="molecule type" value="Genomic_DNA"/>
</dbReference>
<dbReference type="RefSeq" id="WP_042738236.1">
    <property type="nucleotide sequence ID" value="NZ_BKAX01000001.1"/>
</dbReference>
<dbReference type="PROSITE" id="PS50005">
    <property type="entry name" value="TPR"/>
    <property type="match status" value="1"/>
</dbReference>
<dbReference type="SMART" id="SM00028">
    <property type="entry name" value="TPR"/>
    <property type="match status" value="3"/>
</dbReference>
<reference evidence="3 4" key="1">
    <citation type="journal article" date="2016" name="Front. Microbiol.">
        <title>Comprehensive Phylogenetic Analysis of Bovine Non-aureus Staphylococci Species Based on Whole-Genome Sequencing.</title>
        <authorList>
            <person name="Naushad S."/>
            <person name="Barkema H.W."/>
            <person name="Luby C."/>
            <person name="Condas L.A."/>
            <person name="Nobrega D.B."/>
            <person name="Carson D.A."/>
            <person name="De Buck J."/>
        </authorList>
    </citation>
    <scope>NUCLEOTIDE SEQUENCE [LARGE SCALE GENOMIC DNA]</scope>
    <source>
        <strain evidence="3 4">SNUC 1388</strain>
    </source>
</reference>
<dbReference type="Proteomes" id="UP000283576">
    <property type="component" value="Unassembled WGS sequence"/>
</dbReference>
<keyword evidence="1" id="KW-0802">TPR repeat</keyword>
<dbReference type="Proteomes" id="UP000321057">
    <property type="component" value="Unassembled WGS sequence"/>
</dbReference>
<comment type="caution">
    <text evidence="3">The sequence shown here is derived from an EMBL/GenBank/DDBJ whole genome shotgun (WGS) entry which is preliminary data.</text>
</comment>
<evidence type="ECO:0000313" key="3">
    <source>
        <dbReference type="EMBL" id="RIL42871.1"/>
    </source>
</evidence>
<dbReference type="Pfam" id="PF13174">
    <property type="entry name" value="TPR_6"/>
    <property type="match status" value="1"/>
</dbReference>
<proteinExistence type="predicted"/>
<dbReference type="InterPro" id="IPR019734">
    <property type="entry name" value="TPR_rpt"/>
</dbReference>
<evidence type="ECO:0000313" key="2">
    <source>
        <dbReference type="EMBL" id="GEQ04485.1"/>
    </source>
</evidence>
<organism evidence="3 4">
    <name type="scientific">Staphylococcus gallinarum</name>
    <dbReference type="NCBI Taxonomy" id="1293"/>
    <lineage>
        <taxon>Bacteria</taxon>
        <taxon>Bacillati</taxon>
        <taxon>Bacillota</taxon>
        <taxon>Bacilli</taxon>
        <taxon>Bacillales</taxon>
        <taxon>Staphylococcaceae</taxon>
        <taxon>Staphylococcus</taxon>
    </lineage>
</organism>
<reference evidence="2 5" key="2">
    <citation type="submission" date="2019-07" db="EMBL/GenBank/DDBJ databases">
        <title>Whole genome shotgun sequence of Staphylococcus gallinarum NBRC 109767.</title>
        <authorList>
            <person name="Hosoyama A."/>
            <person name="Uohara A."/>
            <person name="Ohji S."/>
            <person name="Ichikawa N."/>
        </authorList>
    </citation>
    <scope>NUCLEOTIDE SEQUENCE [LARGE SCALE GENOMIC DNA]</scope>
    <source>
        <strain evidence="2 5">NBRC 109767</strain>
    </source>
</reference>
<sequence>MAQNNKVIQMKLDSHFYKRLAEQKFQHQDYKKAAEYFEKVLDMSPHDFESKVKYAESLVKLGLSNKAEQLYYESIAQDEDVADSYYELSQLNIIKNDPNKAFLFGMNYVILAEDEDYQEELEEMFEVSYHSPEKIEIESQLFAIQLIFQYLFSHGRLVDAQKYLLRQSDTLQAHRVLRNLLAMCYLYLNKYDTAREMFEQLLAEDNTDVHALCHYTLLLYNTNDVEKYERYLNLLNKVAPMNEDESFKLGIVLCYLKQYEASQSVLLPLYKKGKFLSIQMYNALSFNYYHLNNIEESKYFWSKLQDIAQVDVGYAPWVIAESKVYFDEQILPLLMNDDNHHRLYGIFLLNQLRGKEVFMTEEIWSVLETMNDYEKLYLTYLIQDLKLTKLDFIHKGLLMMYNVEALKNNEMLFIIWIDQAEAIIAEQSDLTDVNAYVAAYVYMHYRASEQKVTKQQVCDWFEISNYKLNKTIDYLLSI</sequence>
<protein>
    <submittedName>
        <fullName evidence="3">Tetratricopeptide repeat protein</fullName>
    </submittedName>
</protein>
<dbReference type="Pfam" id="PF14559">
    <property type="entry name" value="TPR_19"/>
    <property type="match status" value="1"/>
</dbReference>
<gene>
    <name evidence="3" type="ORF">BUZ01_08410</name>
    <name evidence="2" type="ORF">SGA02_03130</name>
</gene>
<dbReference type="InterPro" id="IPR011990">
    <property type="entry name" value="TPR-like_helical_dom_sf"/>
</dbReference>
<dbReference type="EMBL" id="QXRZ01000004">
    <property type="protein sequence ID" value="RIL42871.1"/>
    <property type="molecule type" value="Genomic_DNA"/>
</dbReference>
<dbReference type="OrthoDB" id="2418389at2"/>
<name>A0A0D0RRF1_STAGA</name>
<keyword evidence="5" id="KW-1185">Reference proteome</keyword>
<evidence type="ECO:0000313" key="4">
    <source>
        <dbReference type="Proteomes" id="UP000283576"/>
    </source>
</evidence>
<dbReference type="Gene3D" id="1.25.40.10">
    <property type="entry name" value="Tetratricopeptide repeat domain"/>
    <property type="match status" value="1"/>
</dbReference>
<feature type="repeat" description="TPR" evidence="1">
    <location>
        <begin position="14"/>
        <end position="47"/>
    </location>
</feature>
<evidence type="ECO:0000256" key="1">
    <source>
        <dbReference type="PROSITE-ProRule" id="PRU00339"/>
    </source>
</evidence>
<evidence type="ECO:0000313" key="5">
    <source>
        <dbReference type="Proteomes" id="UP000321057"/>
    </source>
</evidence>
<dbReference type="SUPFAM" id="SSF48452">
    <property type="entry name" value="TPR-like"/>
    <property type="match status" value="2"/>
</dbReference>